<keyword evidence="2" id="KW-0009">Actin-binding</keyword>
<feature type="region of interest" description="Disordered" evidence="3">
    <location>
        <begin position="1012"/>
        <end position="1050"/>
    </location>
</feature>
<dbReference type="InterPro" id="IPR028288">
    <property type="entry name" value="SCAR/WAVE_fam"/>
</dbReference>
<feature type="compositionally biased region" description="Basic and acidic residues" evidence="3">
    <location>
        <begin position="569"/>
        <end position="580"/>
    </location>
</feature>
<evidence type="ECO:0000259" key="4">
    <source>
        <dbReference type="PROSITE" id="PS51082"/>
    </source>
</evidence>
<evidence type="ECO:0000313" key="6">
    <source>
        <dbReference type="Proteomes" id="UP001396334"/>
    </source>
</evidence>
<protein>
    <recommendedName>
        <fullName evidence="2">Protein SCAR</fullName>
    </recommendedName>
    <alternativeName>
        <fullName evidence="2">Protein WAVE</fullName>
    </alternativeName>
</protein>
<comment type="subcellular location">
    <subcellularLocation>
        <location evidence="2">Cytoplasm</location>
        <location evidence="2">Cytoskeleton</location>
    </subcellularLocation>
</comment>
<evidence type="ECO:0000256" key="3">
    <source>
        <dbReference type="SAM" id="MobiDB-lite"/>
    </source>
</evidence>
<accession>A0ABR2RAU6</accession>
<comment type="caution">
    <text evidence="5">The sequence shown here is derived from an EMBL/GenBank/DDBJ whole genome shotgun (WGS) entry which is preliminary data.</text>
</comment>
<keyword evidence="6" id="KW-1185">Reference proteome</keyword>
<feature type="compositionally biased region" description="Polar residues" evidence="3">
    <location>
        <begin position="1018"/>
        <end position="1031"/>
    </location>
</feature>
<dbReference type="Gene3D" id="1.20.5.340">
    <property type="match status" value="1"/>
</dbReference>
<reference evidence="5 6" key="1">
    <citation type="journal article" date="2024" name="G3 (Bethesda)">
        <title>Genome assembly of Hibiscus sabdariffa L. provides insights into metabolisms of medicinal natural products.</title>
        <authorList>
            <person name="Kim T."/>
        </authorList>
    </citation>
    <scope>NUCLEOTIDE SEQUENCE [LARGE SCALE GENOMIC DNA]</scope>
    <source>
        <strain evidence="5">TK-2024</strain>
        <tissue evidence="5">Old leaves</tissue>
    </source>
</reference>
<evidence type="ECO:0000256" key="2">
    <source>
        <dbReference type="RuleBase" id="RU367034"/>
    </source>
</evidence>
<feature type="region of interest" description="Disordered" evidence="3">
    <location>
        <begin position="566"/>
        <end position="589"/>
    </location>
</feature>
<name>A0ABR2RAU6_9ROSI</name>
<comment type="similarity">
    <text evidence="1 2">Belongs to the SCAR/WAVE family.</text>
</comment>
<feature type="domain" description="WH2" evidence="4">
    <location>
        <begin position="1395"/>
        <end position="1413"/>
    </location>
</feature>
<comment type="function">
    <text evidence="2">Involved in regulation of actin and microtubule organization. Part of a WAVE complex that activates the Arp2/3 complex.</text>
</comment>
<evidence type="ECO:0000256" key="1">
    <source>
        <dbReference type="ARBA" id="ARBA00006993"/>
    </source>
</evidence>
<dbReference type="InterPro" id="IPR003124">
    <property type="entry name" value="WH2_dom"/>
</dbReference>
<keyword evidence="2" id="KW-0963">Cytoplasm</keyword>
<dbReference type="EMBL" id="JBBPBN010000024">
    <property type="protein sequence ID" value="KAK9010076.1"/>
    <property type="molecule type" value="Genomic_DNA"/>
</dbReference>
<dbReference type="Gene3D" id="6.10.280.150">
    <property type="match status" value="2"/>
</dbReference>
<feature type="compositionally biased region" description="Low complexity" evidence="3">
    <location>
        <begin position="439"/>
        <end position="450"/>
    </location>
</feature>
<evidence type="ECO:0000313" key="5">
    <source>
        <dbReference type="EMBL" id="KAK9010076.1"/>
    </source>
</evidence>
<keyword evidence="2" id="KW-0206">Cytoskeleton</keyword>
<dbReference type="Proteomes" id="UP001396334">
    <property type="component" value="Unassembled WGS sequence"/>
</dbReference>
<dbReference type="PANTHER" id="PTHR12902:SF1">
    <property type="entry name" value="WISKOTT-ALDRICH SYNDROME PROTEIN FAMILY MEMBER"/>
    <property type="match status" value="1"/>
</dbReference>
<dbReference type="PROSITE" id="PS51082">
    <property type="entry name" value="WH2"/>
    <property type="match status" value="1"/>
</dbReference>
<gene>
    <name evidence="5" type="ORF">V6N11_036593</name>
</gene>
<sequence length="1458" mass="160134">MPLTRYQIRNEFSLADPELYRSADKDDPEALLEGVAMSGLVGVLRQLGDLAEFAAEMFHDLHEEVMATAARGHAQMARVKQLEAEFPSIEKSFLSQTDHSLFFTNAGVDWHPILRTEHNMITHGDLPRCVLDSYEECRGPPRLFLLDKFDVAGAGACLKRYTDPSFFKAESAFPGIAPLEVQREKKVRKVKKKGSRWKNGEAPEFPQTSHAKLHQLFLEEHIDNAYNDPARLVKLKRRQLNESPLDSKSGKTYMEKFLESPPAQKKAVYEISGTLPLRLTVDNSSELGPETLDISAMSPVKVSSQGKETSSSSPTVHEIVLKPSLGELNKEAVDREIMKVPEPTFAFRDGIPHSLHKVTTEEEIILDGEGMEECNIYGDHSDGMSSEADNFIDAISTMESEMDTDNEYRPKGDVDFADIGKYQTGSHANEEKFGVQAHSSDSQSDRISSLSDDRSCSTEKGISSFSNSDTIDNLAKDIPSDGEVAAEVFPSNRNSVTEIVEVPPIQLPTCLEIQCPSSDQVLLPEDISFGVRCLPDLGEASYSSCLEDLNSTRILLDEASSEAIPSLEQQHEEVPSDGKTRSNLSDGDGGKYLDDSSEVYFADSSEKPVAAEKGSDNDHLEVLKTDCAGEICAENSVNQTIGSPHCNISSKEEQHLCSTLAEGERSSGIIQSPEHLDVAKPINFVSEVSDATGEVDLNLECTGHVVDTSQICGINEQQFSDLLHNDPKVESDLTEIEASYSEQKQIVDELFDATEGEETRIFTCSGNVVEEDGIPCDLPYDCADNLNLKDHVDLEYLATENVHAGGTAVSAAACDSSNTGDDVDNTTYHSSNLICSPSEKLMSLEVPLAGDGDICHEGLESNEIVSKECLTELEIQEETNQVVGPKADIDSTSCKSVSYNNSNLEDEVHYSSLAEPTNDSLNFVDLTAAPASSEFNDKESELKYSSHLMESMEDALCSPTHYQSEKENSLLLSLDIHTNQHDVEKLHIIEDGSRQIQSLDPIDQEKCLRTSFEHSKEGSSSQTSLDFSEQSGRQDKQESYPSDPIHPALCLHPEATKGMTEEMPPLPPLPPMQWRIGRVQQVSTAPQRELVEHGQLAADFMQPSPFSMHLATMASNSNSQYNGCSDRTHLDPFATLPTTSNENLEYGLFSMEDGRVDSSYSFPMPPTDATGRHIPVSLHEETANCSNQFVLDTSLEGVTCQDPKQNFIREYGDPPDVFVPLPTKRKEQLPAKVAEDLPAKVEEQIRAKVAEDLPAKVEEQIRAKVAEDLPAKVEEQIPTKVDKQPQHGLAASEGEMVQTPNAIVQRGLAAPEGETSQINTTLEHDLSTSEGEAAWPSNTLALVQVAEEGNSNGNPPVKLPRPRNPLIDAVAAHGKSKLRKVTEQNRPPIIPKVDERDSLLEQIRTKSFNLKPAAVTRPRVQGPKTNMRVAAILEKANAIRQALAGSDEDDDEDGWSDS</sequence>
<organism evidence="5 6">
    <name type="scientific">Hibiscus sabdariffa</name>
    <name type="common">roselle</name>
    <dbReference type="NCBI Taxonomy" id="183260"/>
    <lineage>
        <taxon>Eukaryota</taxon>
        <taxon>Viridiplantae</taxon>
        <taxon>Streptophyta</taxon>
        <taxon>Embryophyta</taxon>
        <taxon>Tracheophyta</taxon>
        <taxon>Spermatophyta</taxon>
        <taxon>Magnoliopsida</taxon>
        <taxon>eudicotyledons</taxon>
        <taxon>Gunneridae</taxon>
        <taxon>Pentapetalae</taxon>
        <taxon>rosids</taxon>
        <taxon>malvids</taxon>
        <taxon>Malvales</taxon>
        <taxon>Malvaceae</taxon>
        <taxon>Malvoideae</taxon>
        <taxon>Hibiscus</taxon>
    </lineage>
</organism>
<proteinExistence type="inferred from homology"/>
<feature type="region of interest" description="Disordered" evidence="3">
    <location>
        <begin position="431"/>
        <end position="463"/>
    </location>
</feature>
<dbReference type="PANTHER" id="PTHR12902">
    <property type="entry name" value="WASP-1"/>
    <property type="match status" value="1"/>
</dbReference>